<evidence type="ECO:0000313" key="8">
    <source>
        <dbReference type="EMBL" id="ALS25112.1"/>
    </source>
</evidence>
<protein>
    <submittedName>
        <fullName evidence="8">Mannitol ABC transporter permease</fullName>
    </submittedName>
</protein>
<dbReference type="RefSeq" id="WP_054819817.1">
    <property type="nucleotide sequence ID" value="NZ_CP013652.1"/>
</dbReference>
<feature type="transmembrane region" description="Helical" evidence="7">
    <location>
        <begin position="66"/>
        <end position="93"/>
    </location>
</feature>
<keyword evidence="9" id="KW-1185">Reference proteome</keyword>
<keyword evidence="6 7" id="KW-0472">Membrane</keyword>
<evidence type="ECO:0000256" key="6">
    <source>
        <dbReference type="ARBA" id="ARBA00023136"/>
    </source>
</evidence>
<feature type="transmembrane region" description="Helical" evidence="7">
    <location>
        <begin position="138"/>
        <end position="158"/>
    </location>
</feature>
<evidence type="ECO:0000256" key="3">
    <source>
        <dbReference type="ARBA" id="ARBA00022475"/>
    </source>
</evidence>
<keyword evidence="4 7" id="KW-0812">Transmembrane</keyword>
<dbReference type="InterPro" id="IPR000515">
    <property type="entry name" value="MetI-like"/>
</dbReference>
<keyword evidence="2 7" id="KW-0813">Transport</keyword>
<dbReference type="PANTHER" id="PTHR32243">
    <property type="entry name" value="MALTOSE TRANSPORT SYSTEM PERMEASE-RELATED"/>
    <property type="match status" value="1"/>
</dbReference>
<dbReference type="PANTHER" id="PTHR32243:SF52">
    <property type="entry name" value="ABC TRANSPORTER PERMEASE PROTEIN"/>
    <property type="match status" value="1"/>
</dbReference>
<evidence type="ECO:0000256" key="7">
    <source>
        <dbReference type="RuleBase" id="RU363032"/>
    </source>
</evidence>
<feature type="transmembrane region" description="Helical" evidence="7">
    <location>
        <begin position="105"/>
        <end position="126"/>
    </location>
</feature>
<dbReference type="STRING" id="162209.IJ22_48500"/>
<evidence type="ECO:0000256" key="4">
    <source>
        <dbReference type="ARBA" id="ARBA00022692"/>
    </source>
</evidence>
<keyword evidence="5 7" id="KW-1133">Transmembrane helix</keyword>
<feature type="transmembrane region" description="Helical" evidence="7">
    <location>
        <begin position="12"/>
        <end position="33"/>
    </location>
</feature>
<reference evidence="8 9" key="2">
    <citation type="journal article" date="2016" name="Genome Announc.">
        <title>Complete Genome Sequences of Two Interactive Moderate Thermophiles, Paenibacillus napthalenovorans 32O-Y and Paenibacillus sp. 32O-W.</title>
        <authorList>
            <person name="Butler R.R.III."/>
            <person name="Wang J."/>
            <person name="Stark B.C."/>
            <person name="Pombert J.F."/>
        </authorList>
    </citation>
    <scope>NUCLEOTIDE SEQUENCE [LARGE SCALE GENOMIC DNA]</scope>
    <source>
        <strain evidence="8 9">32O-Y</strain>
    </source>
</reference>
<dbReference type="Pfam" id="PF00528">
    <property type="entry name" value="BPD_transp_1"/>
    <property type="match status" value="1"/>
</dbReference>
<evidence type="ECO:0000256" key="5">
    <source>
        <dbReference type="ARBA" id="ARBA00022989"/>
    </source>
</evidence>
<dbReference type="AlphaFoldDB" id="A0A0U2UGE5"/>
<keyword evidence="3" id="KW-1003">Cell membrane</keyword>
<name>A0A0U2UGE5_9BACL</name>
<dbReference type="Proteomes" id="UP000061660">
    <property type="component" value="Chromosome"/>
</dbReference>
<dbReference type="InterPro" id="IPR050901">
    <property type="entry name" value="BP-dep_ABC_trans_perm"/>
</dbReference>
<dbReference type="KEGG" id="pnp:IJ22_48500"/>
<evidence type="ECO:0000313" key="9">
    <source>
        <dbReference type="Proteomes" id="UP000061660"/>
    </source>
</evidence>
<reference evidence="9" key="1">
    <citation type="submission" date="2015-12" db="EMBL/GenBank/DDBJ databases">
        <title>Complete genome sequences of two moderately thermophilic Paenibacillus species.</title>
        <authorList>
            <person name="Butler R.III."/>
            <person name="Wang J."/>
            <person name="Stark B.C."/>
            <person name="Pombert J.-F."/>
        </authorList>
    </citation>
    <scope>NUCLEOTIDE SEQUENCE [LARGE SCALE GENOMIC DNA]</scope>
    <source>
        <strain evidence="9">32O-Y</strain>
    </source>
</reference>
<dbReference type="PROSITE" id="PS50928">
    <property type="entry name" value="ABC_TM1"/>
    <property type="match status" value="1"/>
</dbReference>
<sequence>MNRNLVRNAAGVSVYLVTAVYILPLIWLLLAAFKSRAEMFTMPPSILPKSLNFNNFAVVLSETWPYFINSFTAGVFSTVIALLLGIPAAYALARYTLRGSKHIELWILSTKMMPPIAVIIPLFIIFQKVELFDTRMGLVLLYTAFNLPFAVWMLVSFIKKMPKEIEEAALIDGCNLMQTLLFIVLPLIRSGIAVVVIFSFIWTWNDLLFGLIMTQDAAKTLPVALTSYTSQLDIKWELMAALSVLQTIPIVLFTFFSQRHIVSGLTFGGVEK</sequence>
<comment type="similarity">
    <text evidence="7">Belongs to the binding-protein-dependent transport system permease family.</text>
</comment>
<organism evidence="8 9">
    <name type="scientific">Paenibacillus naphthalenovorans</name>
    <dbReference type="NCBI Taxonomy" id="162209"/>
    <lineage>
        <taxon>Bacteria</taxon>
        <taxon>Bacillati</taxon>
        <taxon>Bacillota</taxon>
        <taxon>Bacilli</taxon>
        <taxon>Bacillales</taxon>
        <taxon>Paenibacillaceae</taxon>
        <taxon>Paenibacillus</taxon>
    </lineage>
</organism>
<dbReference type="PATRIC" id="fig|162209.4.peg.5119"/>
<dbReference type="InterPro" id="IPR035906">
    <property type="entry name" value="MetI-like_sf"/>
</dbReference>
<evidence type="ECO:0000256" key="1">
    <source>
        <dbReference type="ARBA" id="ARBA00004651"/>
    </source>
</evidence>
<proteinExistence type="inferred from homology"/>
<feature type="transmembrane region" description="Helical" evidence="7">
    <location>
        <begin position="238"/>
        <end position="256"/>
    </location>
</feature>
<comment type="subcellular location">
    <subcellularLocation>
        <location evidence="1 7">Cell membrane</location>
        <topology evidence="1 7">Multi-pass membrane protein</topology>
    </subcellularLocation>
</comment>
<dbReference type="SUPFAM" id="SSF161098">
    <property type="entry name" value="MetI-like"/>
    <property type="match status" value="1"/>
</dbReference>
<dbReference type="CDD" id="cd06261">
    <property type="entry name" value="TM_PBP2"/>
    <property type="match status" value="1"/>
</dbReference>
<dbReference type="OrthoDB" id="9810086at2"/>
<feature type="transmembrane region" description="Helical" evidence="7">
    <location>
        <begin position="179"/>
        <end position="204"/>
    </location>
</feature>
<gene>
    <name evidence="8" type="ORF">IJ22_48500</name>
</gene>
<dbReference type="GO" id="GO:0005886">
    <property type="term" value="C:plasma membrane"/>
    <property type="evidence" value="ECO:0007669"/>
    <property type="project" value="UniProtKB-SubCell"/>
</dbReference>
<accession>A0A0U2UGE5</accession>
<dbReference type="EMBL" id="CP013652">
    <property type="protein sequence ID" value="ALS25112.1"/>
    <property type="molecule type" value="Genomic_DNA"/>
</dbReference>
<dbReference type="GO" id="GO:0055085">
    <property type="term" value="P:transmembrane transport"/>
    <property type="evidence" value="ECO:0007669"/>
    <property type="project" value="InterPro"/>
</dbReference>
<evidence type="ECO:0000256" key="2">
    <source>
        <dbReference type="ARBA" id="ARBA00022448"/>
    </source>
</evidence>
<dbReference type="Gene3D" id="1.10.3720.10">
    <property type="entry name" value="MetI-like"/>
    <property type="match status" value="1"/>
</dbReference>